<dbReference type="AlphaFoldDB" id="A0A7S4DU18"/>
<dbReference type="GO" id="GO:0034045">
    <property type="term" value="C:phagophore assembly site membrane"/>
    <property type="evidence" value="ECO:0007669"/>
    <property type="project" value="TreeGrafter"/>
</dbReference>
<evidence type="ECO:0000313" key="7">
    <source>
        <dbReference type="EMBL" id="CAE0670790.1"/>
    </source>
</evidence>
<gene>
    <name evidence="7" type="ORF">LGLO00237_LOCUS22430</name>
</gene>
<keyword evidence="1" id="KW-0813">Transport</keyword>
<feature type="domain" description="Ubiquitin-like" evidence="6">
    <location>
        <begin position="1"/>
        <end position="73"/>
    </location>
</feature>
<dbReference type="InterPro" id="IPR045326">
    <property type="entry name" value="ATG17-like_dom"/>
</dbReference>
<dbReference type="Pfam" id="PF04108">
    <property type="entry name" value="ATG17_like"/>
    <property type="match status" value="1"/>
</dbReference>
<dbReference type="GO" id="GO:0060090">
    <property type="term" value="F:molecular adaptor activity"/>
    <property type="evidence" value="ECO:0007669"/>
    <property type="project" value="TreeGrafter"/>
</dbReference>
<dbReference type="InterPro" id="IPR000626">
    <property type="entry name" value="Ubiquitin-like_dom"/>
</dbReference>
<keyword evidence="4 5" id="KW-0175">Coiled coil</keyword>
<feature type="coiled-coil region" evidence="5">
    <location>
        <begin position="237"/>
        <end position="289"/>
    </location>
</feature>
<dbReference type="InterPro" id="IPR019460">
    <property type="entry name" value="Atg11_C"/>
</dbReference>
<dbReference type="GO" id="GO:0019901">
    <property type="term" value="F:protein kinase binding"/>
    <property type="evidence" value="ECO:0007669"/>
    <property type="project" value="TreeGrafter"/>
</dbReference>
<dbReference type="PANTHER" id="PTHR13222:SF1">
    <property type="entry name" value="RB1-INDUCIBLE COILED-COIL PROTEIN 1"/>
    <property type="match status" value="1"/>
</dbReference>
<evidence type="ECO:0000256" key="5">
    <source>
        <dbReference type="SAM" id="Coils"/>
    </source>
</evidence>
<feature type="coiled-coil region" evidence="5">
    <location>
        <begin position="569"/>
        <end position="703"/>
    </location>
</feature>
<dbReference type="Gene3D" id="3.10.20.90">
    <property type="entry name" value="Phosphatidylinositol 3-kinase Catalytic Subunit, Chain A, domain 1"/>
    <property type="match status" value="1"/>
</dbReference>
<accession>A0A7S4DU18</accession>
<organism evidence="7">
    <name type="scientific">Lotharella globosa</name>
    <dbReference type="NCBI Taxonomy" id="91324"/>
    <lineage>
        <taxon>Eukaryota</taxon>
        <taxon>Sar</taxon>
        <taxon>Rhizaria</taxon>
        <taxon>Cercozoa</taxon>
        <taxon>Chlorarachniophyceae</taxon>
        <taxon>Lotharella</taxon>
    </lineage>
</organism>
<protein>
    <recommendedName>
        <fullName evidence="6">Ubiquitin-like domain-containing protein</fullName>
    </recommendedName>
</protein>
<sequence length="807" mass="91814">MMKVFWSNKGTEFDIKATSLDTISSLQEILATETKIPSHAQILLTADGAELNSGSRVGDLALQGSPAVYLFDRACVFEGAPADENMRTETYDPMVTSSTEGCFQLLNNASHSSSTANILVMYQKHFQDQRVQAKAFLESSGKRTKEAKSILRTSEIQMCSLLSAGNNLRHYYESMFKHFSNFKDDFDKIVERNKDLFETFERDLKDLRDVELHAALKTSKQKTLLDMLQEGELRSYLSKFRDRHTHLSQKVEELNLQLENVGSDVKSGNGSLDDELAKLQKQLMEATQTHVDNSIMTNDFVKDLDWINKKISAISESDLKDLITEISARDEKHCNALKRAHTNQQVPLHVLVASRQLGSKIRSHFYAKLAKISHLQTQVRSGMKKMALFKNMAEDLKRRHRKLSKIQQLPSIYSRCMGETKRRIAFEKSFTDLIANFQKKLEQHHREETERRRDFAKESMSAHFFPYLMHGPPKVDIHVDRKNSGKLPDVCDPQELESLKPRFADSLVEERKDPAEAQAMRDEVERLRLELNCSSAEITALKAENMKIAKAHAGAEESLRNTLTAKQTLEAMTCKLRAVEAEKASLEQQLNDAKQDSAATQNLAQVSLELSEVTKENESLKQRLRAKNDEMEKFHAVEQKLEDTEKALAKCQSNNAHLELLGGKIRDEKRALEGELRDMSMKMAMLLQEKRSLSEENSGLKAKQDNREMWKTEAASRIAYKGFQVNDTAIFFERKGFYVAFADGAPNCFLSLENQQMMKGKPKFAVGKIIHITRKRAESSNNSDNPYNLPIGTVYNELTVEVLKVEP</sequence>
<evidence type="ECO:0000256" key="3">
    <source>
        <dbReference type="ARBA" id="ARBA00023006"/>
    </source>
</evidence>
<dbReference type="GO" id="GO:0000422">
    <property type="term" value="P:autophagy of mitochondrion"/>
    <property type="evidence" value="ECO:0007669"/>
    <property type="project" value="TreeGrafter"/>
</dbReference>
<evidence type="ECO:0000256" key="4">
    <source>
        <dbReference type="ARBA" id="ARBA00023054"/>
    </source>
</evidence>
<dbReference type="GO" id="GO:0034517">
    <property type="term" value="P:ribophagy"/>
    <property type="evidence" value="ECO:0007669"/>
    <property type="project" value="TreeGrafter"/>
</dbReference>
<dbReference type="Pfam" id="PF10377">
    <property type="entry name" value="ATG11"/>
    <property type="match status" value="1"/>
</dbReference>
<dbReference type="EMBL" id="HBIV01031457">
    <property type="protein sequence ID" value="CAE0670790.1"/>
    <property type="molecule type" value="Transcribed_RNA"/>
</dbReference>
<dbReference type="SUPFAM" id="SSF54236">
    <property type="entry name" value="Ubiquitin-like"/>
    <property type="match status" value="1"/>
</dbReference>
<dbReference type="GO" id="GO:0061709">
    <property type="term" value="P:reticulophagy"/>
    <property type="evidence" value="ECO:0007669"/>
    <property type="project" value="TreeGrafter"/>
</dbReference>
<proteinExistence type="predicted"/>
<dbReference type="InterPro" id="IPR040040">
    <property type="entry name" value="ATG11"/>
</dbReference>
<keyword evidence="2" id="KW-0653">Protein transport</keyword>
<name>A0A7S4DU18_9EUKA</name>
<reference evidence="7" key="1">
    <citation type="submission" date="2021-01" db="EMBL/GenBank/DDBJ databases">
        <authorList>
            <person name="Corre E."/>
            <person name="Pelletier E."/>
            <person name="Niang G."/>
            <person name="Scheremetjew M."/>
            <person name="Finn R."/>
            <person name="Kale V."/>
            <person name="Holt S."/>
            <person name="Cochrane G."/>
            <person name="Meng A."/>
            <person name="Brown T."/>
            <person name="Cohen L."/>
        </authorList>
    </citation>
    <scope>NUCLEOTIDE SEQUENCE</scope>
    <source>
        <strain evidence="7">CCCM811</strain>
    </source>
</reference>
<evidence type="ECO:0000259" key="6">
    <source>
        <dbReference type="PROSITE" id="PS50053"/>
    </source>
</evidence>
<dbReference type="PROSITE" id="PS50053">
    <property type="entry name" value="UBIQUITIN_2"/>
    <property type="match status" value="1"/>
</dbReference>
<feature type="coiled-coil region" evidence="5">
    <location>
        <begin position="517"/>
        <end position="544"/>
    </location>
</feature>
<evidence type="ECO:0000256" key="1">
    <source>
        <dbReference type="ARBA" id="ARBA00022448"/>
    </source>
</evidence>
<dbReference type="GO" id="GO:0034727">
    <property type="term" value="P:piecemeal microautophagy of the nucleus"/>
    <property type="evidence" value="ECO:0007669"/>
    <property type="project" value="TreeGrafter"/>
</dbReference>
<dbReference type="InterPro" id="IPR029071">
    <property type="entry name" value="Ubiquitin-like_domsf"/>
</dbReference>
<dbReference type="PANTHER" id="PTHR13222">
    <property type="entry name" value="RB1-INDUCIBLE COILED-COIL"/>
    <property type="match status" value="1"/>
</dbReference>
<dbReference type="GO" id="GO:0000045">
    <property type="term" value="P:autophagosome assembly"/>
    <property type="evidence" value="ECO:0007669"/>
    <property type="project" value="InterPro"/>
</dbReference>
<keyword evidence="3" id="KW-0072">Autophagy</keyword>
<dbReference type="GO" id="GO:0015031">
    <property type="term" value="P:protein transport"/>
    <property type="evidence" value="ECO:0007669"/>
    <property type="project" value="UniProtKB-KW"/>
</dbReference>
<dbReference type="GO" id="GO:1990316">
    <property type="term" value="C:Atg1/ULK1 kinase complex"/>
    <property type="evidence" value="ECO:0007669"/>
    <property type="project" value="TreeGrafter"/>
</dbReference>
<evidence type="ECO:0000256" key="2">
    <source>
        <dbReference type="ARBA" id="ARBA00022927"/>
    </source>
</evidence>